<name>A0ABN0NWB3_TRELE</name>
<evidence type="ECO:0000256" key="5">
    <source>
        <dbReference type="ARBA" id="ARBA00022989"/>
    </source>
</evidence>
<dbReference type="InterPro" id="IPR005524">
    <property type="entry name" value="DUF318"/>
</dbReference>
<feature type="transmembrane region" description="Helical" evidence="7">
    <location>
        <begin position="80"/>
        <end position="103"/>
    </location>
</feature>
<protein>
    <submittedName>
        <fullName evidence="8">Permease</fullName>
    </submittedName>
</protein>
<feature type="transmembrane region" description="Helical" evidence="7">
    <location>
        <begin position="301"/>
        <end position="324"/>
    </location>
</feature>
<dbReference type="PANTHER" id="PTHR34184:SF4">
    <property type="entry name" value="UPF0718 PROTEIN YCGR"/>
    <property type="match status" value="1"/>
</dbReference>
<keyword evidence="9" id="KW-1185">Reference proteome</keyword>
<evidence type="ECO:0000256" key="4">
    <source>
        <dbReference type="ARBA" id="ARBA00022692"/>
    </source>
</evidence>
<dbReference type="Proteomes" id="UP000016649">
    <property type="component" value="Unassembled WGS sequence"/>
</dbReference>
<feature type="transmembrane region" description="Helical" evidence="7">
    <location>
        <begin position="233"/>
        <end position="250"/>
    </location>
</feature>
<reference evidence="8 9" key="1">
    <citation type="submission" date="2013-08" db="EMBL/GenBank/DDBJ databases">
        <authorList>
            <person name="Weinstock G."/>
            <person name="Sodergren E."/>
            <person name="Wylie T."/>
            <person name="Fulton L."/>
            <person name="Fulton R."/>
            <person name="Fronick C."/>
            <person name="O'Laughlin M."/>
            <person name="Godfrey J."/>
            <person name="Miner T."/>
            <person name="Herter B."/>
            <person name="Appelbaum E."/>
            <person name="Cordes M."/>
            <person name="Lek S."/>
            <person name="Wollam A."/>
            <person name="Pepin K.H."/>
            <person name="Palsikar V.B."/>
            <person name="Mitreva M."/>
            <person name="Wilson R.K."/>
        </authorList>
    </citation>
    <scope>NUCLEOTIDE SEQUENCE [LARGE SCALE GENOMIC DNA]</scope>
    <source>
        <strain evidence="8 9">ATCC 700332</strain>
    </source>
</reference>
<evidence type="ECO:0000256" key="7">
    <source>
        <dbReference type="SAM" id="Phobius"/>
    </source>
</evidence>
<feature type="transmembrane region" description="Helical" evidence="7">
    <location>
        <begin position="201"/>
        <end position="221"/>
    </location>
</feature>
<evidence type="ECO:0000313" key="9">
    <source>
        <dbReference type="Proteomes" id="UP000016649"/>
    </source>
</evidence>
<keyword evidence="3" id="KW-1003">Cell membrane</keyword>
<dbReference type="RefSeq" id="WP_021686243.1">
    <property type="nucleotide sequence ID" value="NZ_KI260554.1"/>
</dbReference>
<evidence type="ECO:0000256" key="3">
    <source>
        <dbReference type="ARBA" id="ARBA00022475"/>
    </source>
</evidence>
<dbReference type="EMBL" id="AWVH01000044">
    <property type="protein sequence ID" value="ERJ91617.1"/>
    <property type="molecule type" value="Genomic_DNA"/>
</dbReference>
<feature type="transmembrane region" description="Helical" evidence="7">
    <location>
        <begin position="42"/>
        <end position="68"/>
    </location>
</feature>
<gene>
    <name evidence="8" type="ORF">HMPREF9193_02070</name>
</gene>
<comment type="similarity">
    <text evidence="2">Belongs to the UPF0718 family.</text>
</comment>
<keyword evidence="4 7" id="KW-0812">Transmembrane</keyword>
<comment type="subcellular location">
    <subcellularLocation>
        <location evidence="1">Cell membrane</location>
        <topology evidence="1">Multi-pass membrane protein</topology>
    </subcellularLocation>
</comment>
<dbReference type="PANTHER" id="PTHR34184">
    <property type="entry name" value="UPF0718 PROTEIN YCGR"/>
    <property type="match status" value="1"/>
</dbReference>
<sequence length="325" mass="35104">MILAFLGIILQAFPFLITGVLLSSLIQLFVSKQFIERHFPKNIPLGILFSLMGGFCLPVCDCVSIPVFRSLVKKGIPLTSAVIFMTAAPVINPVVILSTYYAFNGNMRIVAVRILLGIFCSVCIGLSFLIREPKEVLLAGEHFGGVNGCSCGCAHSDEHTHEACCSCAADEEHTPVPGKTNTGGKPQNRFVHFLEHARVEFFSVGTYLIVGAAISAVFQVVGGKLPFSTSFSGKAVSLFVMMAFAFLFSLCSSSDAVVARTFMPRFSIGAVLGFLVFGPMMDIKNILMLSGGFTKKFSFRLLISSFIVCYAVLLLCMLCGLEAIL</sequence>
<evidence type="ECO:0000256" key="6">
    <source>
        <dbReference type="ARBA" id="ARBA00023136"/>
    </source>
</evidence>
<feature type="transmembrane region" description="Helical" evidence="7">
    <location>
        <begin position="262"/>
        <end position="280"/>
    </location>
</feature>
<proteinExistence type="inferred from homology"/>
<accession>A0ABN0NWB3</accession>
<evidence type="ECO:0000256" key="1">
    <source>
        <dbReference type="ARBA" id="ARBA00004651"/>
    </source>
</evidence>
<feature type="transmembrane region" description="Helical" evidence="7">
    <location>
        <begin position="6"/>
        <end position="30"/>
    </location>
</feature>
<organism evidence="8 9">
    <name type="scientific">Treponema lecithinolyticum ATCC 700332</name>
    <dbReference type="NCBI Taxonomy" id="1321815"/>
    <lineage>
        <taxon>Bacteria</taxon>
        <taxon>Pseudomonadati</taxon>
        <taxon>Spirochaetota</taxon>
        <taxon>Spirochaetia</taxon>
        <taxon>Spirochaetales</taxon>
        <taxon>Treponemataceae</taxon>
        <taxon>Treponema</taxon>
    </lineage>
</organism>
<evidence type="ECO:0000313" key="8">
    <source>
        <dbReference type="EMBL" id="ERJ91617.1"/>
    </source>
</evidence>
<feature type="transmembrane region" description="Helical" evidence="7">
    <location>
        <begin position="110"/>
        <end position="130"/>
    </location>
</feature>
<comment type="caution">
    <text evidence="8">The sequence shown here is derived from an EMBL/GenBank/DDBJ whole genome shotgun (WGS) entry which is preliminary data.</text>
</comment>
<dbReference type="InterPro" id="IPR052923">
    <property type="entry name" value="UPF0718"/>
</dbReference>
<evidence type="ECO:0000256" key="2">
    <source>
        <dbReference type="ARBA" id="ARBA00006386"/>
    </source>
</evidence>
<dbReference type="Pfam" id="PF03773">
    <property type="entry name" value="ArsP_1"/>
    <property type="match status" value="1"/>
</dbReference>
<keyword evidence="5 7" id="KW-1133">Transmembrane helix</keyword>
<keyword evidence="6 7" id="KW-0472">Membrane</keyword>